<evidence type="ECO:0000313" key="2">
    <source>
        <dbReference type="Proteomes" id="UP000494105"/>
    </source>
</evidence>
<dbReference type="EMBL" id="CADILD010000002">
    <property type="protein sequence ID" value="CAB3895203.1"/>
    <property type="molecule type" value="Genomic_DNA"/>
</dbReference>
<dbReference type="Proteomes" id="UP000494105">
    <property type="component" value="Unassembled WGS sequence"/>
</dbReference>
<organism evidence="1 2">
    <name type="scientific">Achromobacter piechaudii</name>
    <dbReference type="NCBI Taxonomy" id="72556"/>
    <lineage>
        <taxon>Bacteria</taxon>
        <taxon>Pseudomonadati</taxon>
        <taxon>Pseudomonadota</taxon>
        <taxon>Betaproteobacteria</taxon>
        <taxon>Burkholderiales</taxon>
        <taxon>Alcaligenaceae</taxon>
        <taxon>Achromobacter</taxon>
    </lineage>
</organism>
<dbReference type="AlphaFoldDB" id="A0A6S7E4I6"/>
<dbReference type="SUPFAM" id="SSF102588">
    <property type="entry name" value="LmbE-like"/>
    <property type="match status" value="1"/>
</dbReference>
<protein>
    <recommendedName>
        <fullName evidence="3">PIG-L family deacetylase</fullName>
    </recommendedName>
</protein>
<dbReference type="Pfam" id="PF02585">
    <property type="entry name" value="PIG-L"/>
    <property type="match status" value="1"/>
</dbReference>
<evidence type="ECO:0008006" key="3">
    <source>
        <dbReference type="Google" id="ProtNLM"/>
    </source>
</evidence>
<reference evidence="1 2" key="1">
    <citation type="submission" date="2020-04" db="EMBL/GenBank/DDBJ databases">
        <authorList>
            <person name="De Canck E."/>
        </authorList>
    </citation>
    <scope>NUCLEOTIDE SEQUENCE [LARGE SCALE GENOMIC DNA]</scope>
    <source>
        <strain evidence="1 2">LMG 1861</strain>
    </source>
</reference>
<accession>A0A6S7E4I6</accession>
<name>A0A6S7E4I6_9BURK</name>
<dbReference type="InterPro" id="IPR003737">
    <property type="entry name" value="GlcNAc_PI_deacetylase-related"/>
</dbReference>
<dbReference type="InterPro" id="IPR024078">
    <property type="entry name" value="LmbE-like_dom_sf"/>
</dbReference>
<dbReference type="RefSeq" id="WP_244976737.1">
    <property type="nucleotide sequence ID" value="NZ_CADILD010000002.1"/>
</dbReference>
<gene>
    <name evidence="1" type="ORF">LMG1861_04017</name>
</gene>
<sequence>MPDAFAFARAPRDRLNAGGSLVVISPHLDDAVFSCGSLLARRPGSTVVTVFTGVPEDASVLTQWDRDCGFTSAGQAMQERMEENRRALAALRAEDHALGLLDCQYLECPDAVMPQLTEALLSSLQDLSPDTVALPLGLFHGDHIRVSDAALLIWETWPEMAWFLYEDAPYRAQPGAVQQRLVQLHARGLVLTPANFLGDPAAKAEAIAAYPTQIKGFNGLLGDLAGPERYWRLSSGEEGA</sequence>
<evidence type="ECO:0000313" key="1">
    <source>
        <dbReference type="EMBL" id="CAB3895203.1"/>
    </source>
</evidence>
<dbReference type="Gene3D" id="3.40.50.10320">
    <property type="entry name" value="LmbE-like"/>
    <property type="match status" value="1"/>
</dbReference>
<proteinExistence type="predicted"/>